<dbReference type="FunFam" id="2.30.180.10:FF:000032">
    <property type="entry name" value="Fasciclin domain-containing protein, putative"/>
    <property type="match status" value="1"/>
</dbReference>
<dbReference type="FunFam" id="2.30.180.10:FF:000001">
    <property type="entry name" value="periostin isoform X1"/>
    <property type="match status" value="1"/>
</dbReference>
<dbReference type="GO" id="GO:0007155">
    <property type="term" value="P:cell adhesion"/>
    <property type="evidence" value="ECO:0007669"/>
    <property type="project" value="UniProtKB-KW"/>
</dbReference>
<keyword evidence="6" id="KW-0677">Repeat</keyword>
<feature type="domain" description="FAS1" evidence="11">
    <location>
        <begin position="234"/>
        <end position="365"/>
    </location>
</feature>
<feature type="region of interest" description="Disordered" evidence="9">
    <location>
        <begin position="1108"/>
        <end position="1128"/>
    </location>
</feature>
<evidence type="ECO:0000256" key="4">
    <source>
        <dbReference type="ARBA" id="ARBA00022530"/>
    </source>
</evidence>
<evidence type="ECO:0000259" key="11">
    <source>
        <dbReference type="PROSITE" id="PS50213"/>
    </source>
</evidence>
<dbReference type="EMBL" id="JBCEZU010000045">
    <property type="protein sequence ID" value="KAK9536557.1"/>
    <property type="molecule type" value="Genomic_DNA"/>
</dbReference>
<evidence type="ECO:0000256" key="2">
    <source>
        <dbReference type="ARBA" id="ARBA00022479"/>
    </source>
</evidence>
<keyword evidence="7" id="KW-0130">Cell adhesion</keyword>
<dbReference type="AlphaFoldDB" id="A0AAW1FP15"/>
<evidence type="ECO:0000256" key="7">
    <source>
        <dbReference type="ARBA" id="ARBA00022889"/>
    </source>
</evidence>
<dbReference type="Gene3D" id="2.30.180.10">
    <property type="entry name" value="FAS1 domain"/>
    <property type="match status" value="4"/>
</dbReference>
<feature type="domain" description="FAS1" evidence="11">
    <location>
        <begin position="97"/>
        <end position="230"/>
    </location>
</feature>
<evidence type="ECO:0000313" key="14">
    <source>
        <dbReference type="Proteomes" id="UP001488805"/>
    </source>
</evidence>
<accession>A0AAW1FP15</accession>
<protein>
    <recommendedName>
        <fullName evidence="15">Periostin</fullName>
    </recommendedName>
</protein>
<keyword evidence="8" id="KW-1015">Disulfide bond</keyword>
<organism evidence="13 14">
    <name type="scientific">Zoarces viviparus</name>
    <name type="common">Viviparous eelpout</name>
    <name type="synonym">Blennius viviparus</name>
    <dbReference type="NCBI Taxonomy" id="48416"/>
    <lineage>
        <taxon>Eukaryota</taxon>
        <taxon>Metazoa</taxon>
        <taxon>Chordata</taxon>
        <taxon>Craniata</taxon>
        <taxon>Vertebrata</taxon>
        <taxon>Euteleostomi</taxon>
        <taxon>Actinopterygii</taxon>
        <taxon>Neopterygii</taxon>
        <taxon>Teleostei</taxon>
        <taxon>Neoteleostei</taxon>
        <taxon>Acanthomorphata</taxon>
        <taxon>Eupercaria</taxon>
        <taxon>Perciformes</taxon>
        <taxon>Cottioidei</taxon>
        <taxon>Zoarcales</taxon>
        <taxon>Zoarcidae</taxon>
        <taxon>Zoarcinae</taxon>
        <taxon>Zoarces</taxon>
    </lineage>
</organism>
<dbReference type="SUPFAM" id="SSF82153">
    <property type="entry name" value="FAS1 domain"/>
    <property type="match status" value="4"/>
</dbReference>
<dbReference type="Proteomes" id="UP001488805">
    <property type="component" value="Unassembled WGS sequence"/>
</dbReference>
<feature type="domain" description="FAS1" evidence="11">
    <location>
        <begin position="371"/>
        <end position="492"/>
    </location>
</feature>
<evidence type="ECO:0008006" key="15">
    <source>
        <dbReference type="Google" id="ProtNLM"/>
    </source>
</evidence>
<keyword evidence="3" id="KW-0964">Secreted</keyword>
<dbReference type="PANTHER" id="PTHR10900">
    <property type="entry name" value="PERIOSTIN-RELATED"/>
    <property type="match status" value="1"/>
</dbReference>
<dbReference type="GO" id="GO:0050839">
    <property type="term" value="F:cell adhesion molecule binding"/>
    <property type="evidence" value="ECO:0007669"/>
    <property type="project" value="TreeGrafter"/>
</dbReference>
<evidence type="ECO:0000256" key="8">
    <source>
        <dbReference type="ARBA" id="ARBA00023157"/>
    </source>
</evidence>
<feature type="domain" description="FAS1" evidence="11">
    <location>
        <begin position="496"/>
        <end position="628"/>
    </location>
</feature>
<keyword evidence="2" id="KW-0301">Gamma-carboxyglutamic acid</keyword>
<dbReference type="PROSITE" id="PS51041">
    <property type="entry name" value="EMI"/>
    <property type="match status" value="1"/>
</dbReference>
<keyword evidence="14" id="KW-1185">Reference proteome</keyword>
<dbReference type="GO" id="GO:0030198">
    <property type="term" value="P:extracellular matrix organization"/>
    <property type="evidence" value="ECO:0007669"/>
    <property type="project" value="TreeGrafter"/>
</dbReference>
<dbReference type="FunFam" id="2.30.180.10:FF:000002">
    <property type="entry name" value="periostin isoform X1"/>
    <property type="match status" value="1"/>
</dbReference>
<dbReference type="InterPro" id="IPR036378">
    <property type="entry name" value="FAS1_dom_sf"/>
</dbReference>
<dbReference type="SMART" id="SM00554">
    <property type="entry name" value="FAS1"/>
    <property type="match status" value="4"/>
</dbReference>
<evidence type="ECO:0000256" key="1">
    <source>
        <dbReference type="ARBA" id="ARBA00004498"/>
    </source>
</evidence>
<name>A0AAW1FP15_ZOAVI</name>
<evidence type="ECO:0000313" key="13">
    <source>
        <dbReference type="EMBL" id="KAK9536557.1"/>
    </source>
</evidence>
<dbReference type="GO" id="GO:0031012">
    <property type="term" value="C:extracellular matrix"/>
    <property type="evidence" value="ECO:0007669"/>
    <property type="project" value="TreeGrafter"/>
</dbReference>
<comment type="subcellular location">
    <subcellularLocation>
        <location evidence="1">Secreted</location>
        <location evidence="1">Extracellular space</location>
        <location evidence="1">Extracellular matrix</location>
    </subcellularLocation>
</comment>
<proteinExistence type="predicted"/>
<keyword evidence="4" id="KW-0272">Extracellular matrix</keyword>
<dbReference type="PANTHER" id="PTHR10900:SF12">
    <property type="entry name" value="PERIOSTIN"/>
    <property type="match status" value="1"/>
</dbReference>
<dbReference type="FunFam" id="2.30.180.10:FF:000003">
    <property type="entry name" value="periostin isoform X1"/>
    <property type="match status" value="1"/>
</dbReference>
<dbReference type="InterPro" id="IPR000782">
    <property type="entry name" value="FAS1_domain"/>
</dbReference>
<dbReference type="InterPro" id="IPR050904">
    <property type="entry name" value="Adhesion/Biosynth-related"/>
</dbReference>
<evidence type="ECO:0000256" key="3">
    <source>
        <dbReference type="ARBA" id="ARBA00022525"/>
    </source>
</evidence>
<feature type="signal peptide" evidence="10">
    <location>
        <begin position="1"/>
        <end position="22"/>
    </location>
</feature>
<dbReference type="Pfam" id="PF02469">
    <property type="entry name" value="Fasciclin"/>
    <property type="match status" value="4"/>
</dbReference>
<keyword evidence="5 10" id="KW-0732">Signal</keyword>
<feature type="domain" description="EMI" evidence="12">
    <location>
        <begin position="40"/>
        <end position="94"/>
    </location>
</feature>
<comment type="caution">
    <text evidence="13">The sequence shown here is derived from an EMBL/GenBank/DDBJ whole genome shotgun (WGS) entry which is preliminary data.</text>
</comment>
<evidence type="ECO:0000256" key="9">
    <source>
        <dbReference type="SAM" id="MobiDB-lite"/>
    </source>
</evidence>
<feature type="chain" id="PRO_5043766162" description="Periostin" evidence="10">
    <location>
        <begin position="23"/>
        <end position="1128"/>
    </location>
</feature>
<dbReference type="GO" id="GO:0005615">
    <property type="term" value="C:extracellular space"/>
    <property type="evidence" value="ECO:0007669"/>
    <property type="project" value="TreeGrafter"/>
</dbReference>
<sequence length="1128" mass="124226">MHQLLVVTSVLVALCSLGSVDTSAYDKIVIHSRIRARKEGPNVCALQQVQGSKKKYFSTCRNWYKGSICGKKTLVLYECCPGYIKLEGMRGCPAVAPIDHVYGTLGLVKATTTQQYSDVSKLREEIEGKGSFTMFAPSNGAWDLVESDVRSALVSNVNIELYNALHFHMVNRRILTKDMKNDMTFTSMYNDLGLYINHYSNGIVTVNCARIIHGNQVSTNGVVHVIDRVISGVGNNIKEVLDVTDELSTFRDSVLASGMMDKLDQPGHYTLFAPTDEAFDKLSPGYLERIMGDKAVIAALVNYHLLNSVQCSEAIMAGTVYETAEGSTIEIGCDGDSLTVNGIKMVLKKDVVTTNGVIHFIDQVLIPDSAKEGMELMGESQSTFSNMVSELGLSAAMGPKTEYTLLAPVNAAFTTEVTSTEQSLLKLILENHILKLKVTLSELYNGQMLETLAGKLLRVFIYRTAVCIENSCMVRGGKEGSNSALHVMRTLIKPPEKTTYELLIADRRFKIFLSLMETAGLTDLLKQEGSYTIFAPTDDAFANLNREDFALLKSDLNALRIILLYHFSNGIFINGGLEGGVTNLLKTLQGNNLQVMSVNNSIHVNSVDVPDSDLMATNGVIHVVKNVLYPAALPVGRQDFLVLLRKLIKYIQIKFVSGYSYNEIPLTFIRRIITTTHVETVPDATKVTRVIQGESSVNKVTRVIEGEPSLTHVTRVIEGEPSLTHVTRVIDGEPSITHVTRVIEGEPSITHVTRVIEGEPSITHVTRVIDGEPSITHVTRVIDGEPSLTHVTRVIDGEPSITQVTRVIEGEPSHTKVTRTRVIEGEPSHTQVTRVIEGEPSITKVSRTRVIQGEPSHTQVTRVIDGEPSITHVTRVIDGEPSITHVTRVIDGEPSITKVTRVIDGEPSLTQVTRVIDGEPSLTQVTRVIEGEPSHTKVTRTRVIEGEPSHTQVTRVIEGEPSITKVSRTRVIQGEPSHIQVTRVIEGEPSTTKVTRTRVIEGEPSHTKVTRTRVIEGEPSHTKVTRTRVIKGKPTITKVTRVIEGGNLDTDATGGARYTTANEPVIIEGPDFSKITTIHGNPNLIKEESERITKIIQEGRRFAAARKASAGMRRRRTKMVRRHPKPRE</sequence>
<dbReference type="InterPro" id="IPR011489">
    <property type="entry name" value="EMI_domain"/>
</dbReference>
<reference evidence="13 14" key="1">
    <citation type="journal article" date="2024" name="Genome Biol. Evol.">
        <title>Chromosome-level genome assembly of the viviparous eelpout Zoarces viviparus.</title>
        <authorList>
            <person name="Fuhrmann N."/>
            <person name="Brasseur M.V."/>
            <person name="Bakowski C.E."/>
            <person name="Podsiadlowski L."/>
            <person name="Prost S."/>
            <person name="Krehenwinkel H."/>
            <person name="Mayer C."/>
        </authorList>
    </citation>
    <scope>NUCLEOTIDE SEQUENCE [LARGE SCALE GENOMIC DNA]</scope>
    <source>
        <tissue evidence="13">Liver</tissue>
    </source>
</reference>
<evidence type="ECO:0000259" key="12">
    <source>
        <dbReference type="PROSITE" id="PS51041"/>
    </source>
</evidence>
<gene>
    <name evidence="13" type="ORF">VZT92_006330</name>
</gene>
<evidence type="ECO:0000256" key="10">
    <source>
        <dbReference type="SAM" id="SignalP"/>
    </source>
</evidence>
<feature type="compositionally biased region" description="Basic residues" evidence="9">
    <location>
        <begin position="1112"/>
        <end position="1128"/>
    </location>
</feature>
<evidence type="ECO:0000256" key="6">
    <source>
        <dbReference type="ARBA" id="ARBA00022737"/>
    </source>
</evidence>
<evidence type="ECO:0000256" key="5">
    <source>
        <dbReference type="ARBA" id="ARBA00022729"/>
    </source>
</evidence>
<dbReference type="PROSITE" id="PS50213">
    <property type="entry name" value="FAS1"/>
    <property type="match status" value="4"/>
</dbReference>